<dbReference type="InterPro" id="IPR029062">
    <property type="entry name" value="Class_I_gatase-like"/>
</dbReference>
<dbReference type="InterPro" id="IPR017926">
    <property type="entry name" value="GATASE"/>
</dbReference>
<dbReference type="EMBL" id="PDKK01000006">
    <property type="protein sequence ID" value="RXK05574.1"/>
    <property type="molecule type" value="Genomic_DNA"/>
</dbReference>
<evidence type="ECO:0000313" key="3">
    <source>
        <dbReference type="Proteomes" id="UP000289758"/>
    </source>
</evidence>
<dbReference type="OrthoDB" id="9813383at2"/>
<dbReference type="PROSITE" id="PS51273">
    <property type="entry name" value="GATASE_TYPE_1"/>
    <property type="match status" value="1"/>
</dbReference>
<dbReference type="NCBIfam" id="NF006562">
    <property type="entry name" value="PRK09065.1"/>
    <property type="match status" value="1"/>
</dbReference>
<proteinExistence type="predicted"/>
<dbReference type="AlphaFoldDB" id="A0A4Q1ALA3"/>
<protein>
    <submittedName>
        <fullName evidence="2">GMP synthase</fullName>
    </submittedName>
</protein>
<accession>A0A4Q1ALA3</accession>
<dbReference type="RefSeq" id="WP_129087324.1">
    <property type="nucleotide sequence ID" value="NZ_CP053836.1"/>
</dbReference>
<comment type="caution">
    <text evidence="2">The sequence shown here is derived from an EMBL/GenBank/DDBJ whole genome shotgun (WGS) entry which is preliminary data.</text>
</comment>
<organism evidence="2 3">
    <name type="scientific">Halarcobacter ebronensis</name>
    <dbReference type="NCBI Taxonomy" id="1462615"/>
    <lineage>
        <taxon>Bacteria</taxon>
        <taxon>Pseudomonadati</taxon>
        <taxon>Campylobacterota</taxon>
        <taxon>Epsilonproteobacteria</taxon>
        <taxon>Campylobacterales</taxon>
        <taxon>Arcobacteraceae</taxon>
        <taxon>Halarcobacter</taxon>
    </lineage>
</organism>
<dbReference type="GO" id="GO:0005829">
    <property type="term" value="C:cytosol"/>
    <property type="evidence" value="ECO:0007669"/>
    <property type="project" value="TreeGrafter"/>
</dbReference>
<sequence>MKKLFIIKAGTTFKNTVSNYGDFEDWVIEKLDNENLDIKIIDVQAKEALPPLEDCAGVIITGSHSMVTDEEPWSVELEKWIPSLVENEIALLGICYGHQLMAKALGGVSSYHKDGMEIGTVEIELEEKAKEDSLFNNLPKNFKAHTIHSQTALTLPKNAIRLAFNKHDSNHAFRVGKNAWGVQFHPEYSKNVMNSYIKEVSKAKVLPTEKLLKETEETPNANLILKRFGELVAKEVNND</sequence>
<name>A0A4Q1ALA3_9BACT</name>
<dbReference type="CDD" id="cd01741">
    <property type="entry name" value="GATase1_1"/>
    <property type="match status" value="1"/>
</dbReference>
<dbReference type="InterPro" id="IPR044992">
    <property type="entry name" value="ChyE-like"/>
</dbReference>
<dbReference type="Proteomes" id="UP000289758">
    <property type="component" value="Unassembled WGS sequence"/>
</dbReference>
<feature type="domain" description="Glutamine amidotransferase" evidence="1">
    <location>
        <begin position="19"/>
        <end position="194"/>
    </location>
</feature>
<dbReference type="PANTHER" id="PTHR42695:SF5">
    <property type="entry name" value="GLUTAMINE AMIDOTRANSFERASE YLR126C-RELATED"/>
    <property type="match status" value="1"/>
</dbReference>
<dbReference type="Pfam" id="PF00117">
    <property type="entry name" value="GATase"/>
    <property type="match status" value="1"/>
</dbReference>
<keyword evidence="3" id="KW-1185">Reference proteome</keyword>
<dbReference type="SUPFAM" id="SSF52317">
    <property type="entry name" value="Class I glutamine amidotransferase-like"/>
    <property type="match status" value="1"/>
</dbReference>
<gene>
    <name evidence="2" type="ORF">CRV07_08685</name>
</gene>
<evidence type="ECO:0000313" key="2">
    <source>
        <dbReference type="EMBL" id="RXK05574.1"/>
    </source>
</evidence>
<dbReference type="Gene3D" id="3.40.50.880">
    <property type="match status" value="1"/>
</dbReference>
<reference evidence="2 3" key="1">
    <citation type="submission" date="2017-10" db="EMBL/GenBank/DDBJ databases">
        <title>Genomics of the genus Arcobacter.</title>
        <authorList>
            <person name="Perez-Cataluna A."/>
            <person name="Figueras M.J."/>
        </authorList>
    </citation>
    <scope>NUCLEOTIDE SEQUENCE [LARGE SCALE GENOMIC DNA]</scope>
    <source>
        <strain evidence="2 3">CECT 8441</strain>
    </source>
</reference>
<dbReference type="PANTHER" id="PTHR42695">
    <property type="entry name" value="GLUTAMINE AMIDOTRANSFERASE YLR126C-RELATED"/>
    <property type="match status" value="1"/>
</dbReference>
<evidence type="ECO:0000259" key="1">
    <source>
        <dbReference type="Pfam" id="PF00117"/>
    </source>
</evidence>